<evidence type="ECO:0000256" key="1">
    <source>
        <dbReference type="SAM" id="MobiDB-lite"/>
    </source>
</evidence>
<reference evidence="2" key="1">
    <citation type="submission" date="2021-03" db="EMBL/GenBank/DDBJ databases">
        <title>Revisited historic fungal species revealed as producer of novel bioactive compounds through whole genome sequencing and comparative genomics.</title>
        <authorList>
            <person name="Vignolle G.A."/>
            <person name="Hochenegger N."/>
            <person name="Mach R.L."/>
            <person name="Mach-Aigner A.R."/>
            <person name="Javad Rahimi M."/>
            <person name="Salim K.A."/>
            <person name="Chan C.M."/>
            <person name="Lim L.B.L."/>
            <person name="Cai F."/>
            <person name="Druzhinina I.S."/>
            <person name="U'Ren J.M."/>
            <person name="Derntl C."/>
        </authorList>
    </citation>
    <scope>NUCLEOTIDE SEQUENCE</scope>
    <source>
        <strain evidence="2">TUCIM 5799</strain>
    </source>
</reference>
<gene>
    <name evidence="2" type="ORF">JX265_005946</name>
</gene>
<dbReference type="OrthoDB" id="8249012at2759"/>
<name>A0A9P9WM53_9PEZI</name>
<dbReference type="PANTHER" id="PTHR21521">
    <property type="entry name" value="AMUN, ISOFORM A"/>
    <property type="match status" value="1"/>
</dbReference>
<dbReference type="EMBL" id="JAFIMR010000013">
    <property type="protein sequence ID" value="KAI1870906.1"/>
    <property type="molecule type" value="Genomic_DNA"/>
</dbReference>
<organism evidence="2 3">
    <name type="scientific">Neoarthrinium moseri</name>
    <dbReference type="NCBI Taxonomy" id="1658444"/>
    <lineage>
        <taxon>Eukaryota</taxon>
        <taxon>Fungi</taxon>
        <taxon>Dikarya</taxon>
        <taxon>Ascomycota</taxon>
        <taxon>Pezizomycotina</taxon>
        <taxon>Sordariomycetes</taxon>
        <taxon>Xylariomycetidae</taxon>
        <taxon>Amphisphaeriales</taxon>
        <taxon>Apiosporaceae</taxon>
        <taxon>Neoarthrinium</taxon>
    </lineage>
</organism>
<protein>
    <submittedName>
        <fullName evidence="2">Uncharacterized protein</fullName>
    </submittedName>
</protein>
<feature type="region of interest" description="Disordered" evidence="1">
    <location>
        <begin position="186"/>
        <end position="241"/>
    </location>
</feature>
<accession>A0A9P9WM53</accession>
<dbReference type="AlphaFoldDB" id="A0A9P9WM53"/>
<dbReference type="PANTHER" id="PTHR21521:SF0">
    <property type="entry name" value="AMUN, ISOFORM A"/>
    <property type="match status" value="1"/>
</dbReference>
<proteinExistence type="predicted"/>
<keyword evidence="3" id="KW-1185">Reference proteome</keyword>
<sequence length="283" mass="31722">MAPQALLPESITLDEFNEKTLAELDEFRYGEAVGSFSSQKPKRTMNHEDVKTLVDWKLRHGKFRPTLMKLVSSNDADSVQETISGAIKSYWADPNPSKALDGICKLKGVGPATASLLLSVHDPERVIFFSDEAFYWLCCKGQKSPIKYNAKEYQELNKVAQAVVKRLGVSATDVEKVAYVMMKQGDGHSLSSKREKDLPTDVQPTEASRLGKPSKRKEKPERQDTSDPSLRRSKHVGLHSTVNRRGASVWKMNNSVWCKAVVNNSKCQMEAQYPDAVTFCRPE</sequence>
<comment type="caution">
    <text evidence="2">The sequence shown here is derived from an EMBL/GenBank/DDBJ whole genome shotgun (WGS) entry which is preliminary data.</text>
</comment>
<evidence type="ECO:0000313" key="2">
    <source>
        <dbReference type="EMBL" id="KAI1870906.1"/>
    </source>
</evidence>
<dbReference type="Proteomes" id="UP000829685">
    <property type="component" value="Unassembled WGS sequence"/>
</dbReference>
<evidence type="ECO:0000313" key="3">
    <source>
        <dbReference type="Proteomes" id="UP000829685"/>
    </source>
</evidence>